<comment type="caution">
    <text evidence="1">The sequence shown here is derived from an EMBL/GenBank/DDBJ whole genome shotgun (WGS) entry which is preliminary data.</text>
</comment>
<gene>
    <name evidence="1" type="ORF">NUW54_g10051</name>
</gene>
<proteinExistence type="predicted"/>
<accession>A0ACC1P3G6</accession>
<dbReference type="EMBL" id="JANSHE010003524">
    <property type="protein sequence ID" value="KAJ2985741.1"/>
    <property type="molecule type" value="Genomic_DNA"/>
</dbReference>
<dbReference type="Proteomes" id="UP001144978">
    <property type="component" value="Unassembled WGS sequence"/>
</dbReference>
<reference evidence="1" key="1">
    <citation type="submission" date="2022-08" db="EMBL/GenBank/DDBJ databases">
        <title>Genome Sequence of Pycnoporus sanguineus.</title>
        <authorList>
            <person name="Buettner E."/>
        </authorList>
    </citation>
    <scope>NUCLEOTIDE SEQUENCE</scope>
    <source>
        <strain evidence="1">CG-C14</strain>
    </source>
</reference>
<name>A0ACC1P3G6_9APHY</name>
<evidence type="ECO:0000313" key="2">
    <source>
        <dbReference type="Proteomes" id="UP001144978"/>
    </source>
</evidence>
<sequence>MSFIRSSSDTFIPSKRSAPSDFEPLRISRSRVAEDPYSRHLLIDTSPPPMATSTRRRVNPESLAVRLGPELVNELESYVKPGEIEMPSFAIRQQIQMRHKVDRRHIYDWFHSKGLRVTKEDKRATVEQKTGAMRMQVRLCPDDLTICA</sequence>
<evidence type="ECO:0000313" key="1">
    <source>
        <dbReference type="EMBL" id="KAJ2985741.1"/>
    </source>
</evidence>
<protein>
    <submittedName>
        <fullName evidence="1">Uncharacterized protein</fullName>
    </submittedName>
</protein>
<keyword evidence="2" id="KW-1185">Reference proteome</keyword>
<organism evidence="1 2">
    <name type="scientific">Trametes sanguinea</name>
    <dbReference type="NCBI Taxonomy" id="158606"/>
    <lineage>
        <taxon>Eukaryota</taxon>
        <taxon>Fungi</taxon>
        <taxon>Dikarya</taxon>
        <taxon>Basidiomycota</taxon>
        <taxon>Agaricomycotina</taxon>
        <taxon>Agaricomycetes</taxon>
        <taxon>Polyporales</taxon>
        <taxon>Polyporaceae</taxon>
        <taxon>Trametes</taxon>
    </lineage>
</organism>